<evidence type="ECO:0000313" key="2">
    <source>
        <dbReference type="Proteomes" id="UP000015105"/>
    </source>
</evidence>
<reference evidence="2" key="1">
    <citation type="journal article" date="2014" name="Science">
        <title>Ancient hybridizations among the ancestral genomes of bread wheat.</title>
        <authorList>
            <consortium name="International Wheat Genome Sequencing Consortium,"/>
            <person name="Marcussen T."/>
            <person name="Sandve S.R."/>
            <person name="Heier L."/>
            <person name="Spannagl M."/>
            <person name="Pfeifer M."/>
            <person name="Jakobsen K.S."/>
            <person name="Wulff B.B."/>
            <person name="Steuernagel B."/>
            <person name="Mayer K.F."/>
            <person name="Olsen O.A."/>
        </authorList>
    </citation>
    <scope>NUCLEOTIDE SEQUENCE [LARGE SCALE GENOMIC DNA]</scope>
    <source>
        <strain evidence="2">cv. AL8/78</strain>
    </source>
</reference>
<dbReference type="STRING" id="200361.A0A453RQS5"/>
<evidence type="ECO:0000313" key="1">
    <source>
        <dbReference type="EnsemblPlants" id="AET7Gv20666300.1"/>
    </source>
</evidence>
<reference evidence="2" key="2">
    <citation type="journal article" date="2017" name="Nat. Plants">
        <title>The Aegilops tauschii genome reveals multiple impacts of transposons.</title>
        <authorList>
            <person name="Zhao G."/>
            <person name="Zou C."/>
            <person name="Li K."/>
            <person name="Wang K."/>
            <person name="Li T."/>
            <person name="Gao L."/>
            <person name="Zhang X."/>
            <person name="Wang H."/>
            <person name="Yang Z."/>
            <person name="Liu X."/>
            <person name="Jiang W."/>
            <person name="Mao L."/>
            <person name="Kong X."/>
            <person name="Jiao Y."/>
            <person name="Jia J."/>
        </authorList>
    </citation>
    <scope>NUCLEOTIDE SEQUENCE [LARGE SCALE GENOMIC DNA]</scope>
    <source>
        <strain evidence="2">cv. AL8/78</strain>
    </source>
</reference>
<dbReference type="Proteomes" id="UP000015105">
    <property type="component" value="Chromosome 7D"/>
</dbReference>
<dbReference type="AlphaFoldDB" id="A0A453RQS5"/>
<reference evidence="1" key="4">
    <citation type="submission" date="2019-03" db="UniProtKB">
        <authorList>
            <consortium name="EnsemblPlants"/>
        </authorList>
    </citation>
    <scope>IDENTIFICATION</scope>
</reference>
<dbReference type="EnsemblPlants" id="AET7Gv20666300.1">
    <property type="protein sequence ID" value="AET7Gv20666300.1"/>
    <property type="gene ID" value="AET7Gv20666300"/>
</dbReference>
<name>A0A453RQS5_AEGTS</name>
<keyword evidence="2" id="KW-1185">Reference proteome</keyword>
<accession>A0A453RQS5</accession>
<sequence length="86" mass="10082">NRGWIADIHGTLHPRAVIEYVELWRLLQTIQLSNEPDKLSWKWTADGSYSARSAYHALFIGDTTAPFWRPIWKTWAPSNAKIFLWL</sequence>
<reference evidence="1" key="3">
    <citation type="journal article" date="2017" name="Nature">
        <title>Genome sequence of the progenitor of the wheat D genome Aegilops tauschii.</title>
        <authorList>
            <person name="Luo M.C."/>
            <person name="Gu Y.Q."/>
            <person name="Puiu D."/>
            <person name="Wang H."/>
            <person name="Twardziok S.O."/>
            <person name="Deal K.R."/>
            <person name="Huo N."/>
            <person name="Zhu T."/>
            <person name="Wang L."/>
            <person name="Wang Y."/>
            <person name="McGuire P.E."/>
            <person name="Liu S."/>
            <person name="Long H."/>
            <person name="Ramasamy R.K."/>
            <person name="Rodriguez J.C."/>
            <person name="Van S.L."/>
            <person name="Yuan L."/>
            <person name="Wang Z."/>
            <person name="Xia Z."/>
            <person name="Xiao L."/>
            <person name="Anderson O.D."/>
            <person name="Ouyang S."/>
            <person name="Liang Y."/>
            <person name="Zimin A.V."/>
            <person name="Pertea G."/>
            <person name="Qi P."/>
            <person name="Bennetzen J.L."/>
            <person name="Dai X."/>
            <person name="Dawson M.W."/>
            <person name="Muller H.G."/>
            <person name="Kugler K."/>
            <person name="Rivarola-Duarte L."/>
            <person name="Spannagl M."/>
            <person name="Mayer K.F.X."/>
            <person name="Lu F.H."/>
            <person name="Bevan M.W."/>
            <person name="Leroy P."/>
            <person name="Li P."/>
            <person name="You F.M."/>
            <person name="Sun Q."/>
            <person name="Liu Z."/>
            <person name="Lyons E."/>
            <person name="Wicker T."/>
            <person name="Salzberg S.L."/>
            <person name="Devos K.M."/>
            <person name="Dvorak J."/>
        </authorList>
    </citation>
    <scope>NUCLEOTIDE SEQUENCE [LARGE SCALE GENOMIC DNA]</scope>
    <source>
        <strain evidence="1">cv. AL8/78</strain>
    </source>
</reference>
<protein>
    <submittedName>
        <fullName evidence="1">Uncharacterized protein</fullName>
    </submittedName>
</protein>
<reference evidence="1" key="5">
    <citation type="journal article" date="2021" name="G3 (Bethesda)">
        <title>Aegilops tauschii genome assembly Aet v5.0 features greater sequence contiguity and improved annotation.</title>
        <authorList>
            <person name="Wang L."/>
            <person name="Zhu T."/>
            <person name="Rodriguez J.C."/>
            <person name="Deal K.R."/>
            <person name="Dubcovsky J."/>
            <person name="McGuire P.E."/>
            <person name="Lux T."/>
            <person name="Spannagl M."/>
            <person name="Mayer K.F.X."/>
            <person name="Baldrich P."/>
            <person name="Meyers B.C."/>
            <person name="Huo N."/>
            <person name="Gu Y.Q."/>
            <person name="Zhou H."/>
            <person name="Devos K.M."/>
            <person name="Bennetzen J.L."/>
            <person name="Unver T."/>
            <person name="Budak H."/>
            <person name="Gulick P.J."/>
            <person name="Galiba G."/>
            <person name="Kalapos B."/>
            <person name="Nelson D.R."/>
            <person name="Li P."/>
            <person name="You F.M."/>
            <person name="Luo M.C."/>
            <person name="Dvorak J."/>
        </authorList>
    </citation>
    <scope>NUCLEOTIDE SEQUENCE [LARGE SCALE GENOMIC DNA]</scope>
    <source>
        <strain evidence="1">cv. AL8/78</strain>
    </source>
</reference>
<dbReference type="Gramene" id="AET7Gv20666300.1">
    <property type="protein sequence ID" value="AET7Gv20666300.1"/>
    <property type="gene ID" value="AET7Gv20666300"/>
</dbReference>
<proteinExistence type="predicted"/>
<organism evidence="1 2">
    <name type="scientific">Aegilops tauschii subsp. strangulata</name>
    <name type="common">Goatgrass</name>
    <dbReference type="NCBI Taxonomy" id="200361"/>
    <lineage>
        <taxon>Eukaryota</taxon>
        <taxon>Viridiplantae</taxon>
        <taxon>Streptophyta</taxon>
        <taxon>Embryophyta</taxon>
        <taxon>Tracheophyta</taxon>
        <taxon>Spermatophyta</taxon>
        <taxon>Magnoliopsida</taxon>
        <taxon>Liliopsida</taxon>
        <taxon>Poales</taxon>
        <taxon>Poaceae</taxon>
        <taxon>BOP clade</taxon>
        <taxon>Pooideae</taxon>
        <taxon>Triticodae</taxon>
        <taxon>Triticeae</taxon>
        <taxon>Triticinae</taxon>
        <taxon>Aegilops</taxon>
    </lineage>
</organism>